<evidence type="ECO:0000313" key="1">
    <source>
        <dbReference type="EMBL" id="EHK42896.1"/>
    </source>
</evidence>
<dbReference type="OrthoDB" id="10542864at2759"/>
<dbReference type="EMBL" id="ABDG02000026">
    <property type="protein sequence ID" value="EHK42896.1"/>
    <property type="molecule type" value="Genomic_DNA"/>
</dbReference>
<evidence type="ECO:0000313" key="2">
    <source>
        <dbReference type="Proteomes" id="UP000005426"/>
    </source>
</evidence>
<keyword evidence="2" id="KW-1185">Reference proteome</keyword>
<protein>
    <submittedName>
        <fullName evidence="1">Uncharacterized protein</fullName>
    </submittedName>
</protein>
<name>G9P3D6_HYPAI</name>
<comment type="caution">
    <text evidence="1">The sequence shown here is derived from an EMBL/GenBank/DDBJ whole genome shotgun (WGS) entry which is preliminary data.</text>
</comment>
<proteinExistence type="predicted"/>
<dbReference type="Proteomes" id="UP000005426">
    <property type="component" value="Unassembled WGS sequence"/>
</dbReference>
<dbReference type="GeneID" id="25779347"/>
<dbReference type="HOGENOM" id="CLU_1678147_0_0_1"/>
<sequence>MNQRPLYSTVVARGLPSQTSSTCASAGFPSTRTSRSITLAGIPEAPLATPERPSTPPVDVAATSSLYWPLSIPPPVYENGWAGPLRGAALSCDTYCEIRHDGPLRLTDEMTYYRVLQHFHQWRKAADACPWPLVCNPRPEEVVRPIDEASSEFAKGV</sequence>
<dbReference type="AlphaFoldDB" id="G9P3D6"/>
<organism evidence="1 2">
    <name type="scientific">Hypocrea atroviridis (strain ATCC 20476 / IMI 206040)</name>
    <name type="common">Trichoderma atroviride</name>
    <dbReference type="NCBI Taxonomy" id="452589"/>
    <lineage>
        <taxon>Eukaryota</taxon>
        <taxon>Fungi</taxon>
        <taxon>Dikarya</taxon>
        <taxon>Ascomycota</taxon>
        <taxon>Pezizomycotina</taxon>
        <taxon>Sordariomycetes</taxon>
        <taxon>Hypocreomycetidae</taxon>
        <taxon>Hypocreales</taxon>
        <taxon>Hypocreaceae</taxon>
        <taxon>Trichoderma</taxon>
    </lineage>
</organism>
<gene>
    <name evidence="1" type="ORF">TRIATDRAFT_276331</name>
</gene>
<reference evidence="1 2" key="1">
    <citation type="journal article" date="2011" name="Genome Biol.">
        <title>Comparative genome sequence analysis underscores mycoparasitism as the ancestral life style of Trichoderma.</title>
        <authorList>
            <person name="Kubicek C.P."/>
            <person name="Herrera-Estrella A."/>
            <person name="Seidl-Seiboth V."/>
            <person name="Martinez D.A."/>
            <person name="Druzhinina I.S."/>
            <person name="Thon M."/>
            <person name="Zeilinger S."/>
            <person name="Casas-Flores S."/>
            <person name="Horwitz B.A."/>
            <person name="Mukherjee P.K."/>
            <person name="Mukherjee M."/>
            <person name="Kredics L."/>
            <person name="Alcaraz L.D."/>
            <person name="Aerts A."/>
            <person name="Antal Z."/>
            <person name="Atanasova L."/>
            <person name="Cervantes-Badillo M.G."/>
            <person name="Challacombe J."/>
            <person name="Chertkov O."/>
            <person name="McCluskey K."/>
            <person name="Coulpier F."/>
            <person name="Deshpande N."/>
            <person name="von Doehren H."/>
            <person name="Ebbole D.J."/>
            <person name="Esquivel-Naranjo E.U."/>
            <person name="Fekete E."/>
            <person name="Flipphi M."/>
            <person name="Glaser F."/>
            <person name="Gomez-Rodriguez E.Y."/>
            <person name="Gruber S."/>
            <person name="Han C."/>
            <person name="Henrissat B."/>
            <person name="Hermosa R."/>
            <person name="Hernandez-Onate M."/>
            <person name="Karaffa L."/>
            <person name="Kosti I."/>
            <person name="Le Crom S."/>
            <person name="Lindquist E."/>
            <person name="Lucas S."/>
            <person name="Luebeck M."/>
            <person name="Luebeck P.S."/>
            <person name="Margeot A."/>
            <person name="Metz B."/>
            <person name="Misra M."/>
            <person name="Nevalainen H."/>
            <person name="Omann M."/>
            <person name="Packer N."/>
            <person name="Perrone G."/>
            <person name="Uresti-Rivera E.E."/>
            <person name="Salamov A."/>
            <person name="Schmoll M."/>
            <person name="Seiboth B."/>
            <person name="Shapiro H."/>
            <person name="Sukno S."/>
            <person name="Tamayo-Ramos J.A."/>
            <person name="Tisch D."/>
            <person name="Wiest A."/>
            <person name="Wilkinson H.H."/>
            <person name="Zhang M."/>
            <person name="Coutinho P.M."/>
            <person name="Kenerley C.M."/>
            <person name="Monte E."/>
            <person name="Baker S.E."/>
            <person name="Grigoriev I.V."/>
        </authorList>
    </citation>
    <scope>NUCLEOTIDE SEQUENCE [LARGE SCALE GENOMIC DNA]</scope>
    <source>
        <strain evidence="2">ATCC 20476 / IMI 206040</strain>
    </source>
</reference>
<dbReference type="KEGG" id="tatv:25779347"/>
<accession>G9P3D6</accession>